<dbReference type="InParanoid" id="T1H8H0"/>
<dbReference type="Proteomes" id="UP000015103">
    <property type="component" value="Unassembled WGS sequence"/>
</dbReference>
<protein>
    <submittedName>
        <fullName evidence="1">Uncharacterized protein</fullName>
    </submittedName>
</protein>
<dbReference type="AlphaFoldDB" id="T1H8H0"/>
<dbReference type="GeneID" id="141453319"/>
<evidence type="ECO:0000313" key="1">
    <source>
        <dbReference type="EnsemblMetazoa" id="RPRC000311-PA"/>
    </source>
</evidence>
<evidence type="ECO:0000313" key="2">
    <source>
        <dbReference type="Proteomes" id="UP000015103"/>
    </source>
</evidence>
<dbReference type="CDD" id="cd23992">
    <property type="entry name" value="PBP_GOBP"/>
    <property type="match status" value="1"/>
</dbReference>
<dbReference type="RefSeq" id="XP_073982488.1">
    <property type="nucleotide sequence ID" value="XM_074126387.1"/>
</dbReference>
<dbReference type="EnsemblMetazoa" id="RPRC000311-RA">
    <property type="protein sequence ID" value="RPRC000311-PA"/>
    <property type="gene ID" value="RPRC000311"/>
</dbReference>
<keyword evidence="2" id="KW-1185">Reference proteome</keyword>
<dbReference type="HOGENOM" id="CLU_1930148_0_0_1"/>
<dbReference type="SUPFAM" id="SSF47565">
    <property type="entry name" value="Insect pheromone/odorant-binding proteins"/>
    <property type="match status" value="1"/>
</dbReference>
<reference evidence="1" key="1">
    <citation type="submission" date="2015-05" db="UniProtKB">
        <authorList>
            <consortium name="EnsemblMetazoa"/>
        </authorList>
    </citation>
    <scope>IDENTIFICATION</scope>
</reference>
<organism evidence="1 2">
    <name type="scientific">Rhodnius prolixus</name>
    <name type="common">Triatomid bug</name>
    <dbReference type="NCBI Taxonomy" id="13249"/>
    <lineage>
        <taxon>Eukaryota</taxon>
        <taxon>Metazoa</taxon>
        <taxon>Ecdysozoa</taxon>
        <taxon>Arthropoda</taxon>
        <taxon>Hexapoda</taxon>
        <taxon>Insecta</taxon>
        <taxon>Pterygota</taxon>
        <taxon>Neoptera</taxon>
        <taxon>Paraneoptera</taxon>
        <taxon>Hemiptera</taxon>
        <taxon>Heteroptera</taxon>
        <taxon>Panheteroptera</taxon>
        <taxon>Cimicomorpha</taxon>
        <taxon>Reduviidae</taxon>
        <taxon>Triatominae</taxon>
        <taxon>Rhodnius</taxon>
    </lineage>
</organism>
<dbReference type="VEuPathDB" id="VectorBase:RPRC000311"/>
<sequence>MCKLVILLTVFVLQMYLISAQEVNEELWGKAEKKCQQLSKLSSIERASILTSLGNISRTAKCYVNCFFEEVGLMIGAAVNSTLLHSWLKEEAEISENKEELYNRIKTCVDAITVEDKCDKAYELYICFENR</sequence>
<accession>T1H8H0</accession>
<dbReference type="InterPro" id="IPR036728">
    <property type="entry name" value="PBP_GOBP_sf"/>
</dbReference>
<dbReference type="Gene3D" id="1.10.238.20">
    <property type="entry name" value="Pheromone/general odorant binding protein domain"/>
    <property type="match status" value="1"/>
</dbReference>
<proteinExistence type="predicted"/>
<dbReference type="InterPro" id="IPR006170">
    <property type="entry name" value="PBP/GOBP"/>
</dbReference>
<name>T1H8H0_RHOPR</name>
<dbReference type="EMBL" id="ACPB03010632">
    <property type="status" value="NOT_ANNOTATED_CDS"/>
    <property type="molecule type" value="Genomic_DNA"/>
</dbReference>
<dbReference type="Pfam" id="PF01395">
    <property type="entry name" value="PBP_GOBP"/>
    <property type="match status" value="1"/>
</dbReference>
<dbReference type="GO" id="GO:0005549">
    <property type="term" value="F:odorant binding"/>
    <property type="evidence" value="ECO:0007669"/>
    <property type="project" value="InterPro"/>
</dbReference>